<dbReference type="InterPro" id="IPR000719">
    <property type="entry name" value="Prot_kinase_dom"/>
</dbReference>
<dbReference type="GO" id="GO:0004674">
    <property type="term" value="F:protein serine/threonine kinase activity"/>
    <property type="evidence" value="ECO:0007669"/>
    <property type="project" value="TreeGrafter"/>
</dbReference>
<evidence type="ECO:0000256" key="1">
    <source>
        <dbReference type="ARBA" id="ARBA00022741"/>
    </source>
</evidence>
<dbReference type="PROSITE" id="PS00108">
    <property type="entry name" value="PROTEIN_KINASE_ST"/>
    <property type="match status" value="1"/>
</dbReference>
<accession>A0A1E4TX54</accession>
<organism evidence="3 4">
    <name type="scientific">Pachysolen tannophilus NRRL Y-2460</name>
    <dbReference type="NCBI Taxonomy" id="669874"/>
    <lineage>
        <taxon>Eukaryota</taxon>
        <taxon>Fungi</taxon>
        <taxon>Dikarya</taxon>
        <taxon>Ascomycota</taxon>
        <taxon>Saccharomycotina</taxon>
        <taxon>Pichiomycetes</taxon>
        <taxon>Pachysolenaceae</taxon>
        <taxon>Pachysolen</taxon>
    </lineage>
</organism>
<evidence type="ECO:0000313" key="3">
    <source>
        <dbReference type="EMBL" id="ODV96238.1"/>
    </source>
</evidence>
<gene>
    <name evidence="3" type="ORF">PACTADRAFT_40969</name>
</gene>
<dbReference type="GO" id="GO:0005524">
    <property type="term" value="F:ATP binding"/>
    <property type="evidence" value="ECO:0007669"/>
    <property type="project" value="InterPro"/>
</dbReference>
<proteinExistence type="predicted"/>
<keyword evidence="4" id="KW-1185">Reference proteome</keyword>
<dbReference type="InterPro" id="IPR008271">
    <property type="entry name" value="Ser/Thr_kinase_AS"/>
</dbReference>
<evidence type="ECO:0000313" key="4">
    <source>
        <dbReference type="Proteomes" id="UP000094236"/>
    </source>
</evidence>
<dbReference type="PANTHER" id="PTHR22967">
    <property type="entry name" value="SERINE/THREONINE PROTEIN KINASE"/>
    <property type="match status" value="1"/>
</dbReference>
<feature type="domain" description="Protein kinase" evidence="2">
    <location>
        <begin position="17"/>
        <end position="287"/>
    </location>
</feature>
<dbReference type="PANTHER" id="PTHR22967:SF65">
    <property type="entry name" value="SERINE_THREONINE-PROTEIN KINASE AKL1"/>
    <property type="match status" value="1"/>
</dbReference>
<protein>
    <recommendedName>
        <fullName evidence="2">Protein kinase domain-containing protein</fullName>
    </recommendedName>
</protein>
<dbReference type="SMART" id="SM00220">
    <property type="entry name" value="S_TKc"/>
    <property type="match status" value="1"/>
</dbReference>
<dbReference type="EMBL" id="KV454013">
    <property type="protein sequence ID" value="ODV96238.1"/>
    <property type="molecule type" value="Genomic_DNA"/>
</dbReference>
<feature type="non-terminal residue" evidence="3">
    <location>
        <position position="287"/>
    </location>
</feature>
<dbReference type="AlphaFoldDB" id="A0A1E4TX54"/>
<dbReference type="GO" id="GO:0007015">
    <property type="term" value="P:actin filament organization"/>
    <property type="evidence" value="ECO:0007669"/>
    <property type="project" value="TreeGrafter"/>
</dbReference>
<name>A0A1E4TX54_PACTA</name>
<dbReference type="Gene3D" id="1.10.510.10">
    <property type="entry name" value="Transferase(Phosphotransferase) domain 1"/>
    <property type="match status" value="1"/>
</dbReference>
<dbReference type="Proteomes" id="UP000094236">
    <property type="component" value="Unassembled WGS sequence"/>
</dbReference>
<dbReference type="InterPro" id="IPR011009">
    <property type="entry name" value="Kinase-like_dom_sf"/>
</dbReference>
<dbReference type="OrthoDB" id="2018507at2759"/>
<dbReference type="GO" id="GO:0000147">
    <property type="term" value="P:actin cortical patch assembly"/>
    <property type="evidence" value="ECO:0007669"/>
    <property type="project" value="TreeGrafter"/>
</dbReference>
<evidence type="ECO:0000259" key="2">
    <source>
        <dbReference type="PROSITE" id="PS50011"/>
    </source>
</evidence>
<dbReference type="SUPFAM" id="SSF56112">
    <property type="entry name" value="Protein kinase-like (PK-like)"/>
    <property type="match status" value="1"/>
</dbReference>
<keyword evidence="1" id="KW-0547">Nucleotide-binding</keyword>
<dbReference type="PROSITE" id="PS50011">
    <property type="entry name" value="PROTEIN_KINASE_DOM"/>
    <property type="match status" value="1"/>
</dbReference>
<dbReference type="GO" id="GO:0005737">
    <property type="term" value="C:cytoplasm"/>
    <property type="evidence" value="ECO:0007669"/>
    <property type="project" value="TreeGrafter"/>
</dbReference>
<reference evidence="4" key="1">
    <citation type="submission" date="2016-05" db="EMBL/GenBank/DDBJ databases">
        <title>Comparative genomics of biotechnologically important yeasts.</title>
        <authorList>
            <consortium name="DOE Joint Genome Institute"/>
            <person name="Riley R."/>
            <person name="Haridas S."/>
            <person name="Wolfe K.H."/>
            <person name="Lopes M.R."/>
            <person name="Hittinger C.T."/>
            <person name="Goker M."/>
            <person name="Salamov A."/>
            <person name="Wisecaver J."/>
            <person name="Long T.M."/>
            <person name="Aerts A.L."/>
            <person name="Barry K."/>
            <person name="Choi C."/>
            <person name="Clum A."/>
            <person name="Coughlan A.Y."/>
            <person name="Deshpande S."/>
            <person name="Douglass A.P."/>
            <person name="Hanson S.J."/>
            <person name="Klenk H.-P."/>
            <person name="Labutti K."/>
            <person name="Lapidus A."/>
            <person name="Lindquist E."/>
            <person name="Lipzen A."/>
            <person name="Meier-Kolthoff J.P."/>
            <person name="Ohm R.A."/>
            <person name="Otillar R.P."/>
            <person name="Pangilinan J."/>
            <person name="Peng Y."/>
            <person name="Rokas A."/>
            <person name="Rosa C.A."/>
            <person name="Scheuner C."/>
            <person name="Sibirny A.A."/>
            <person name="Slot J.C."/>
            <person name="Stielow J.B."/>
            <person name="Sun H."/>
            <person name="Kurtzman C.P."/>
            <person name="Blackwell M."/>
            <person name="Grigoriev I.V."/>
            <person name="Jeffries T.W."/>
        </authorList>
    </citation>
    <scope>NUCLEOTIDE SEQUENCE [LARGE SCALE GENOMIC DNA]</scope>
    <source>
        <strain evidence="4">NRRL Y-2460</strain>
    </source>
</reference>
<dbReference type="Pfam" id="PF00069">
    <property type="entry name" value="Pkinase"/>
    <property type="match status" value="1"/>
</dbReference>
<dbReference type="STRING" id="669874.A0A1E4TX54"/>
<sequence>MERLLPGTELQVGCHKATIIKYLSEGGFAHIYSVKVSPSIDNTGDENLDTIACLKRVIVPNKAGLNQLRSEVEVMQKLAEGDNIVKYFDSNASRLDSGYEVLVLMELCPNKSLLDYMNARITTKLTEKEILGIMLDISKAVASMHKMKLIHRDIKIENVLIDSHNDFKLCDFGSTTYALRPPKTQQEFQFLHNDVLHQTTPQYRSPEMVDLYRGLPINEKSDIWALGVFLYKLCYYTTPFEHTGELAILHAAFQFPQTPVYTQDLQKLIIIMLQENPDHRPNIVQVL</sequence>